<dbReference type="AlphaFoldDB" id="A0A4Y2LG12"/>
<dbReference type="EMBL" id="BGPR01005822">
    <property type="protein sequence ID" value="GBN13731.1"/>
    <property type="molecule type" value="Genomic_DNA"/>
</dbReference>
<dbReference type="Proteomes" id="UP000499080">
    <property type="component" value="Unassembled WGS sequence"/>
</dbReference>
<proteinExistence type="predicted"/>
<name>A0A4Y2LG12_ARAVE</name>
<protein>
    <submittedName>
        <fullName evidence="2">Uncharacterized protein</fullName>
    </submittedName>
</protein>
<gene>
    <name evidence="2" type="ORF">AVEN_226953_1</name>
</gene>
<evidence type="ECO:0000313" key="3">
    <source>
        <dbReference type="Proteomes" id="UP000499080"/>
    </source>
</evidence>
<evidence type="ECO:0000256" key="1">
    <source>
        <dbReference type="SAM" id="MobiDB-lite"/>
    </source>
</evidence>
<comment type="caution">
    <text evidence="2">The sequence shown here is derived from an EMBL/GenBank/DDBJ whole genome shotgun (WGS) entry which is preliminary data.</text>
</comment>
<organism evidence="2 3">
    <name type="scientific">Araneus ventricosus</name>
    <name type="common">Orbweaver spider</name>
    <name type="synonym">Epeira ventricosa</name>
    <dbReference type="NCBI Taxonomy" id="182803"/>
    <lineage>
        <taxon>Eukaryota</taxon>
        <taxon>Metazoa</taxon>
        <taxon>Ecdysozoa</taxon>
        <taxon>Arthropoda</taxon>
        <taxon>Chelicerata</taxon>
        <taxon>Arachnida</taxon>
        <taxon>Araneae</taxon>
        <taxon>Araneomorphae</taxon>
        <taxon>Entelegynae</taxon>
        <taxon>Araneoidea</taxon>
        <taxon>Araneidae</taxon>
        <taxon>Araneus</taxon>
    </lineage>
</organism>
<reference evidence="2 3" key="1">
    <citation type="journal article" date="2019" name="Sci. Rep.">
        <title>Orb-weaving spider Araneus ventricosus genome elucidates the spidroin gene catalogue.</title>
        <authorList>
            <person name="Kono N."/>
            <person name="Nakamura H."/>
            <person name="Ohtoshi R."/>
            <person name="Moran D.A.P."/>
            <person name="Shinohara A."/>
            <person name="Yoshida Y."/>
            <person name="Fujiwara M."/>
            <person name="Mori M."/>
            <person name="Tomita M."/>
            <person name="Arakawa K."/>
        </authorList>
    </citation>
    <scope>NUCLEOTIDE SEQUENCE [LARGE SCALE GENOMIC DNA]</scope>
</reference>
<sequence length="149" mass="16752">MSGRTIGKKCYPKKILQMLHHSGSEEKNYLSQDVYIPSDERESTSSYGCFTEIAQNNLSSESENKENSSMNIDSQHANTSRKRSQSRNKKMTKSQDLTSLSQNEHSEEVAKDGKVWTTAPSDIVSLGRLQQQNVLEKCLKQAHLPLGSM</sequence>
<keyword evidence="3" id="KW-1185">Reference proteome</keyword>
<feature type="compositionally biased region" description="Low complexity" evidence="1">
    <location>
        <begin position="56"/>
        <end position="71"/>
    </location>
</feature>
<feature type="compositionally biased region" description="Basic residues" evidence="1">
    <location>
        <begin position="79"/>
        <end position="92"/>
    </location>
</feature>
<feature type="compositionally biased region" description="Polar residues" evidence="1">
    <location>
        <begin position="94"/>
        <end position="103"/>
    </location>
</feature>
<feature type="compositionally biased region" description="Basic and acidic residues" evidence="1">
    <location>
        <begin position="104"/>
        <end position="114"/>
    </location>
</feature>
<evidence type="ECO:0000313" key="2">
    <source>
        <dbReference type="EMBL" id="GBN13731.1"/>
    </source>
</evidence>
<accession>A0A4Y2LG12</accession>
<feature type="region of interest" description="Disordered" evidence="1">
    <location>
        <begin position="56"/>
        <end position="116"/>
    </location>
</feature>